<reference evidence="6 7" key="1">
    <citation type="submission" date="2015-09" db="EMBL/GenBank/DDBJ databases">
        <authorList>
            <person name="Jackson K.R."/>
            <person name="Lunt B.L."/>
            <person name="Fisher J.N.B."/>
            <person name="Gardner A.V."/>
            <person name="Bailey M.E."/>
            <person name="Deus L.M."/>
            <person name="Earl A.S."/>
            <person name="Gibby P.D."/>
            <person name="Hartmann K.A."/>
            <person name="Liu J.E."/>
            <person name="Manci A.M."/>
            <person name="Nielsen D.A."/>
            <person name="Solomon M.B."/>
            <person name="Breakwell D.P."/>
            <person name="Burnett S.H."/>
            <person name="Grose J.H."/>
        </authorList>
    </citation>
    <scope>NUCLEOTIDE SEQUENCE [LARGE SCALE GENOMIC DNA]</scope>
    <source>
        <strain evidence="6 7">2789STDY5608636</strain>
    </source>
</reference>
<dbReference type="EMBL" id="CYTV01000015">
    <property type="protein sequence ID" value="CUJ10517.1"/>
    <property type="molecule type" value="Genomic_DNA"/>
</dbReference>
<dbReference type="GO" id="GO:0045892">
    <property type="term" value="P:negative regulation of DNA-templated transcription"/>
    <property type="evidence" value="ECO:0007669"/>
    <property type="project" value="TreeGrafter"/>
</dbReference>
<dbReference type="GO" id="GO:0003677">
    <property type="term" value="F:DNA binding"/>
    <property type="evidence" value="ECO:0007669"/>
    <property type="project" value="UniProtKB-KW"/>
</dbReference>
<dbReference type="SMART" id="SM00346">
    <property type="entry name" value="HTH_ICLR"/>
    <property type="match status" value="1"/>
</dbReference>
<dbReference type="InterPro" id="IPR029016">
    <property type="entry name" value="GAF-like_dom_sf"/>
</dbReference>
<accession>A0A0M7HK49</accession>
<evidence type="ECO:0000259" key="5">
    <source>
        <dbReference type="PROSITE" id="PS51078"/>
    </source>
</evidence>
<keyword evidence="2" id="KW-0238">DNA-binding</keyword>
<dbReference type="PROSITE" id="PS51078">
    <property type="entry name" value="ICLR_ED"/>
    <property type="match status" value="1"/>
</dbReference>
<sequence>MSRTPTQDHSTDGVAAVERALTIVSAVAQRTDPITLADLSRATGFYKSTLLRLIASLEKAALVVRRADGRYALGPYAHHLGRAYEATYRLTETILPLLQGLVDKGTESASFHAYHDARTRVCLLRVDSHHSTLDRIRVGDLLPLDKGAAGKLLTAYLVGGASPPEAGLMLTSMGERDPNCAAVASPVFGPDGDLCGAISLSGPKERFSAAAVKKMGKLVQDAAAEATRALGGRWPSGK</sequence>
<dbReference type="RefSeq" id="WP_054471598.1">
    <property type="nucleotide sequence ID" value="NZ_CYTV01000015.1"/>
</dbReference>
<dbReference type="Gene3D" id="1.10.10.10">
    <property type="entry name" value="Winged helix-like DNA-binding domain superfamily/Winged helix DNA-binding domain"/>
    <property type="match status" value="1"/>
</dbReference>
<evidence type="ECO:0000313" key="6">
    <source>
        <dbReference type="EMBL" id="CUJ10517.1"/>
    </source>
</evidence>
<dbReference type="GO" id="GO:0003700">
    <property type="term" value="F:DNA-binding transcription factor activity"/>
    <property type="evidence" value="ECO:0007669"/>
    <property type="project" value="TreeGrafter"/>
</dbReference>
<dbReference type="SUPFAM" id="SSF46785">
    <property type="entry name" value="Winged helix' DNA-binding domain"/>
    <property type="match status" value="1"/>
</dbReference>
<dbReference type="AlphaFoldDB" id="A0A0M7HK49"/>
<dbReference type="Proteomes" id="UP000053096">
    <property type="component" value="Unassembled WGS sequence"/>
</dbReference>
<evidence type="ECO:0000313" key="7">
    <source>
        <dbReference type="Proteomes" id="UP000053096"/>
    </source>
</evidence>
<dbReference type="Pfam" id="PF01614">
    <property type="entry name" value="IclR_C"/>
    <property type="match status" value="1"/>
</dbReference>
<dbReference type="SUPFAM" id="SSF55781">
    <property type="entry name" value="GAF domain-like"/>
    <property type="match status" value="1"/>
</dbReference>
<gene>
    <name evidence="6" type="primary">iclR_12</name>
    <name evidence="6" type="ORF">ERS370011_03780</name>
</gene>
<dbReference type="Pfam" id="PF09339">
    <property type="entry name" value="HTH_IclR"/>
    <property type="match status" value="1"/>
</dbReference>
<dbReference type="InterPro" id="IPR036390">
    <property type="entry name" value="WH_DNA-bd_sf"/>
</dbReference>
<name>A0A0M7HK49_9BORD</name>
<evidence type="ECO:0000259" key="4">
    <source>
        <dbReference type="PROSITE" id="PS51077"/>
    </source>
</evidence>
<dbReference type="InterPro" id="IPR005471">
    <property type="entry name" value="Tscrpt_reg_IclR_N"/>
</dbReference>
<keyword evidence="3" id="KW-0804">Transcription</keyword>
<dbReference type="PROSITE" id="PS51077">
    <property type="entry name" value="HTH_ICLR"/>
    <property type="match status" value="1"/>
</dbReference>
<dbReference type="InterPro" id="IPR050707">
    <property type="entry name" value="HTH_MetabolicPath_Reg"/>
</dbReference>
<dbReference type="PANTHER" id="PTHR30136">
    <property type="entry name" value="HELIX-TURN-HELIX TRANSCRIPTIONAL REGULATOR, ICLR FAMILY"/>
    <property type="match status" value="1"/>
</dbReference>
<dbReference type="InterPro" id="IPR014757">
    <property type="entry name" value="Tscrpt_reg_IclR_C"/>
</dbReference>
<dbReference type="Gene3D" id="3.30.450.40">
    <property type="match status" value="2"/>
</dbReference>
<feature type="domain" description="HTH iclR-type" evidence="4">
    <location>
        <begin position="14"/>
        <end position="75"/>
    </location>
</feature>
<evidence type="ECO:0000256" key="1">
    <source>
        <dbReference type="ARBA" id="ARBA00023015"/>
    </source>
</evidence>
<dbReference type="PANTHER" id="PTHR30136:SF39">
    <property type="entry name" value="TRANSCRIPTIONAL REGULATORY PROTEIN"/>
    <property type="match status" value="1"/>
</dbReference>
<protein>
    <submittedName>
        <fullName evidence="6">Acetate operon repressor</fullName>
    </submittedName>
</protein>
<feature type="domain" description="IclR-ED" evidence="5">
    <location>
        <begin position="76"/>
        <end position="232"/>
    </location>
</feature>
<evidence type="ECO:0000256" key="3">
    <source>
        <dbReference type="ARBA" id="ARBA00023163"/>
    </source>
</evidence>
<proteinExistence type="predicted"/>
<evidence type="ECO:0000256" key="2">
    <source>
        <dbReference type="ARBA" id="ARBA00023125"/>
    </source>
</evidence>
<dbReference type="InterPro" id="IPR036388">
    <property type="entry name" value="WH-like_DNA-bd_sf"/>
</dbReference>
<keyword evidence="1" id="KW-0805">Transcription regulation</keyword>
<dbReference type="OrthoDB" id="5422805at2"/>
<organism evidence="6 7">
    <name type="scientific">Bordetella pseudohinzii</name>
    <dbReference type="NCBI Taxonomy" id="1331258"/>
    <lineage>
        <taxon>Bacteria</taxon>
        <taxon>Pseudomonadati</taxon>
        <taxon>Pseudomonadota</taxon>
        <taxon>Betaproteobacteria</taxon>
        <taxon>Burkholderiales</taxon>
        <taxon>Alcaligenaceae</taxon>
        <taxon>Bordetella</taxon>
    </lineage>
</organism>